<keyword evidence="1" id="KW-0175">Coiled coil</keyword>
<feature type="coiled-coil region" evidence="1">
    <location>
        <begin position="207"/>
        <end position="329"/>
    </location>
</feature>
<evidence type="ECO:0000313" key="4">
    <source>
        <dbReference type="Proteomes" id="UP001465668"/>
    </source>
</evidence>
<sequence>MARPRRPHNVAQPQIQAAEKPSVEVATSNAPEVATSSAPEVAISSAPEVEMQLETQPEMELAPEEEVKLEASPAPEIAPTTSRRKQTSKTDRTSRKSQALDMKVLELADQLTTERQTCDELRKRIAELEEELQALKATSKATEAQLQDQVASLQDELTKTREAEAVMRAQHDKKSKAYESTIKSLNGGLQAKTDVEKVRDTARARLQRDHDEKLRRAEADIKRMNSQYIGLKREYNDLKEEHDLLEEIEKTVQDREVQYKRKITALDSKCDKAVAELEQTRHDKEKLEQSFAKRTEAMQFSIDAKTREIKTIQNNKKAVEQREKSLVAERDSALIIAQQLETQCIALKESTRPIDRLVVVCVDASGSVGSVLYQVKQVYRDIILYLKAKCSDAKIAVIIHGDRYNRTHNAEPVSERTLSWMDNTGTPNTEDYAYCLSEAQRIFALDTTSRKVVVMIGDGNAKYDDSGRLNLGLAFLRDNSIPAHSVIIPNGTTQYFGYTMMNISGETGGRVESKDTYFSALTDFVGGD</sequence>
<dbReference type="EMBL" id="JARVKM010000006">
    <property type="protein sequence ID" value="KAK9780408.1"/>
    <property type="molecule type" value="Genomic_DNA"/>
</dbReference>
<accession>A0ABR2Y2U4</accession>
<proteinExistence type="predicted"/>
<dbReference type="CDD" id="cd00198">
    <property type="entry name" value="vWFA"/>
    <property type="match status" value="1"/>
</dbReference>
<feature type="coiled-coil region" evidence="1">
    <location>
        <begin position="111"/>
        <end position="163"/>
    </location>
</feature>
<evidence type="ECO:0000313" key="3">
    <source>
        <dbReference type="EMBL" id="KAK9780408.1"/>
    </source>
</evidence>
<evidence type="ECO:0000256" key="1">
    <source>
        <dbReference type="SAM" id="Coils"/>
    </source>
</evidence>
<reference evidence="3 4" key="1">
    <citation type="submission" date="2024-02" db="EMBL/GenBank/DDBJ databases">
        <title>First draft genome assembly of two strains of Seiridium cardinale.</title>
        <authorList>
            <person name="Emiliani G."/>
            <person name="Scali E."/>
        </authorList>
    </citation>
    <scope>NUCLEOTIDE SEQUENCE [LARGE SCALE GENOMIC DNA]</scope>
    <source>
        <strain evidence="3 4">BM-138-000479</strain>
    </source>
</reference>
<protein>
    <submittedName>
        <fullName evidence="3">VWFA domain-containing protein</fullName>
    </submittedName>
</protein>
<name>A0ABR2Y2U4_9PEZI</name>
<dbReference type="InterPro" id="IPR036465">
    <property type="entry name" value="vWFA_dom_sf"/>
</dbReference>
<comment type="caution">
    <text evidence="3">The sequence shown here is derived from an EMBL/GenBank/DDBJ whole genome shotgun (WGS) entry which is preliminary data.</text>
</comment>
<dbReference type="Gene3D" id="3.40.50.410">
    <property type="entry name" value="von Willebrand factor, type A domain"/>
    <property type="match status" value="1"/>
</dbReference>
<feature type="compositionally biased region" description="Polar residues" evidence="2">
    <location>
        <begin position="25"/>
        <end position="38"/>
    </location>
</feature>
<organism evidence="3 4">
    <name type="scientific">Seiridium cardinale</name>
    <dbReference type="NCBI Taxonomy" id="138064"/>
    <lineage>
        <taxon>Eukaryota</taxon>
        <taxon>Fungi</taxon>
        <taxon>Dikarya</taxon>
        <taxon>Ascomycota</taxon>
        <taxon>Pezizomycotina</taxon>
        <taxon>Sordariomycetes</taxon>
        <taxon>Xylariomycetidae</taxon>
        <taxon>Amphisphaeriales</taxon>
        <taxon>Sporocadaceae</taxon>
        <taxon>Seiridium</taxon>
    </lineage>
</organism>
<gene>
    <name evidence="3" type="ORF">SCAR479_02523</name>
</gene>
<dbReference type="Proteomes" id="UP001465668">
    <property type="component" value="Unassembled WGS sequence"/>
</dbReference>
<keyword evidence="4" id="KW-1185">Reference proteome</keyword>
<evidence type="ECO:0000256" key="2">
    <source>
        <dbReference type="SAM" id="MobiDB-lite"/>
    </source>
</evidence>
<feature type="region of interest" description="Disordered" evidence="2">
    <location>
        <begin position="1"/>
        <end position="99"/>
    </location>
</feature>
<dbReference type="SUPFAM" id="SSF53300">
    <property type="entry name" value="vWA-like"/>
    <property type="match status" value="1"/>
</dbReference>